<feature type="chain" id="PRO_5043551328" description="Secreted protein" evidence="1">
    <location>
        <begin position="21"/>
        <end position="89"/>
    </location>
</feature>
<protein>
    <recommendedName>
        <fullName evidence="4">Secreted protein</fullName>
    </recommendedName>
</protein>
<feature type="signal peptide" evidence="1">
    <location>
        <begin position="1"/>
        <end position="20"/>
    </location>
</feature>
<dbReference type="EMBL" id="BPLQ01013858">
    <property type="protein sequence ID" value="GIY75369.1"/>
    <property type="molecule type" value="Genomic_DNA"/>
</dbReference>
<evidence type="ECO:0000313" key="3">
    <source>
        <dbReference type="Proteomes" id="UP001054837"/>
    </source>
</evidence>
<reference evidence="2 3" key="1">
    <citation type="submission" date="2021-06" db="EMBL/GenBank/DDBJ databases">
        <title>Caerostris darwini draft genome.</title>
        <authorList>
            <person name="Kono N."/>
            <person name="Arakawa K."/>
        </authorList>
    </citation>
    <scope>NUCLEOTIDE SEQUENCE [LARGE SCALE GENOMIC DNA]</scope>
</reference>
<evidence type="ECO:0000256" key="1">
    <source>
        <dbReference type="SAM" id="SignalP"/>
    </source>
</evidence>
<accession>A0AAV4VZK3</accession>
<evidence type="ECO:0000313" key="2">
    <source>
        <dbReference type="EMBL" id="GIY75369.1"/>
    </source>
</evidence>
<dbReference type="Proteomes" id="UP001054837">
    <property type="component" value="Unassembled WGS sequence"/>
</dbReference>
<gene>
    <name evidence="2" type="ORF">CDAR_211321</name>
</gene>
<keyword evidence="1" id="KW-0732">Signal</keyword>
<comment type="caution">
    <text evidence="2">The sequence shown here is derived from an EMBL/GenBank/DDBJ whole genome shotgun (WGS) entry which is preliminary data.</text>
</comment>
<name>A0AAV4VZK3_9ARAC</name>
<sequence length="89" mass="10107">MIARLNHGIFLVVTIPKVLCVPGLQSHFGGPERCHSTDRLWYRCLHDTIIFCGSVVFVLTKRMISNLPLFLLRHLDTVFNSPDWTALSA</sequence>
<dbReference type="AlphaFoldDB" id="A0AAV4VZK3"/>
<keyword evidence="3" id="KW-1185">Reference proteome</keyword>
<evidence type="ECO:0008006" key="4">
    <source>
        <dbReference type="Google" id="ProtNLM"/>
    </source>
</evidence>
<proteinExistence type="predicted"/>
<organism evidence="2 3">
    <name type="scientific">Caerostris darwini</name>
    <dbReference type="NCBI Taxonomy" id="1538125"/>
    <lineage>
        <taxon>Eukaryota</taxon>
        <taxon>Metazoa</taxon>
        <taxon>Ecdysozoa</taxon>
        <taxon>Arthropoda</taxon>
        <taxon>Chelicerata</taxon>
        <taxon>Arachnida</taxon>
        <taxon>Araneae</taxon>
        <taxon>Araneomorphae</taxon>
        <taxon>Entelegynae</taxon>
        <taxon>Araneoidea</taxon>
        <taxon>Araneidae</taxon>
        <taxon>Caerostris</taxon>
    </lineage>
</organism>